<name>A0AAE7NV79_9BRAD</name>
<sequence length="326" mass="33293">MARPGGWAESLAERIGSYDSRRRDAKAAAKAKAAIITAFGLALSGAPAAITKALLGTSGVATSGPALVFGTERRTSAVDAALINATAAVAGAEASRDAANAACIVTLFGLCEERGKTGQHFLDALMSAAEISPLLAPMLSPAGGQLGYALFGEVAAAARVLELSRPKIAAALLMAGMANVDSSPAGPVGARSLMIGLSLRSGLLAALLAEALDEVSCAEMIGSEANTIPSLATDSGAPGKAAFDLLAVQSPPAADLWDQFEQWAGAVLPRDHIAPLFERLETIDKVSDLATVSRLLQGRGAQEEAPKKVVFAARGTHEPEETTWVP</sequence>
<organism evidence="2 3">
    <name type="scientific">Bradyrhizobium arachidis</name>
    <dbReference type="NCBI Taxonomy" id="858423"/>
    <lineage>
        <taxon>Bacteria</taxon>
        <taxon>Pseudomonadati</taxon>
        <taxon>Pseudomonadota</taxon>
        <taxon>Alphaproteobacteria</taxon>
        <taxon>Hyphomicrobiales</taxon>
        <taxon>Nitrobacteraceae</taxon>
        <taxon>Bradyrhizobium</taxon>
    </lineage>
</organism>
<dbReference type="AlphaFoldDB" id="A0AAE7NV79"/>
<proteinExistence type="predicted"/>
<dbReference type="InterPro" id="IPR036148">
    <property type="entry name" value="MmgE/PrpD_sf"/>
</dbReference>
<dbReference type="SUPFAM" id="SSF103378">
    <property type="entry name" value="2-methylcitrate dehydratase PrpD"/>
    <property type="match status" value="1"/>
</dbReference>
<dbReference type="EMBL" id="CP030050">
    <property type="protein sequence ID" value="QOZ71822.1"/>
    <property type="molecule type" value="Genomic_DNA"/>
</dbReference>
<dbReference type="KEGG" id="barh:WN72_40170"/>
<dbReference type="InterPro" id="IPR042183">
    <property type="entry name" value="MmgE/PrpD_sf_1"/>
</dbReference>
<evidence type="ECO:0000313" key="3">
    <source>
        <dbReference type="Proteomes" id="UP000594015"/>
    </source>
</evidence>
<accession>A0AAE7NV79</accession>
<evidence type="ECO:0000313" key="2">
    <source>
        <dbReference type="EMBL" id="QOZ71822.1"/>
    </source>
</evidence>
<dbReference type="Proteomes" id="UP000594015">
    <property type="component" value="Chromosome"/>
</dbReference>
<reference evidence="2 3" key="1">
    <citation type="submission" date="2018-06" db="EMBL/GenBank/DDBJ databases">
        <title>Comparative genomics of Bradyrhizobium nodulating Arachidis hypogaea.</title>
        <authorList>
            <person name="Li Y."/>
        </authorList>
    </citation>
    <scope>NUCLEOTIDE SEQUENCE [LARGE SCALE GENOMIC DNA]</scope>
    <source>
        <strain evidence="2 3">CCBAU 051107</strain>
    </source>
</reference>
<evidence type="ECO:0000259" key="1">
    <source>
        <dbReference type="Pfam" id="PF03972"/>
    </source>
</evidence>
<gene>
    <name evidence="2" type="ORF">WN72_40170</name>
</gene>
<feature type="domain" description="MmgE/PrpD N-terminal" evidence="1">
    <location>
        <begin position="10"/>
        <end position="210"/>
    </location>
</feature>
<dbReference type="InterPro" id="IPR045336">
    <property type="entry name" value="MmgE_PrpD_N"/>
</dbReference>
<dbReference type="Gene3D" id="1.10.4100.10">
    <property type="entry name" value="2-methylcitrate dehydratase PrpD"/>
    <property type="match status" value="1"/>
</dbReference>
<dbReference type="Pfam" id="PF03972">
    <property type="entry name" value="MmgE_PrpD_N"/>
    <property type="match status" value="1"/>
</dbReference>
<dbReference type="GO" id="GO:0016829">
    <property type="term" value="F:lyase activity"/>
    <property type="evidence" value="ECO:0007669"/>
    <property type="project" value="InterPro"/>
</dbReference>
<protein>
    <recommendedName>
        <fullName evidence="1">MmgE/PrpD N-terminal domain-containing protein</fullName>
    </recommendedName>
</protein>